<dbReference type="Pfam" id="PF14099">
    <property type="entry name" value="Polysacc_lyase"/>
    <property type="match status" value="1"/>
</dbReference>
<dbReference type="AlphaFoldDB" id="A0A917QET4"/>
<accession>A0A917QET4</accession>
<dbReference type="EMBL" id="BMMF01000012">
    <property type="protein sequence ID" value="GGK47260.1"/>
    <property type="molecule type" value="Genomic_DNA"/>
</dbReference>
<name>A0A917QET4_9HYPH</name>
<evidence type="ECO:0008006" key="3">
    <source>
        <dbReference type="Google" id="ProtNLM"/>
    </source>
</evidence>
<proteinExistence type="predicted"/>
<keyword evidence="2" id="KW-1185">Reference proteome</keyword>
<protein>
    <recommendedName>
        <fullName evidence="3">Polysaccharide lyase-like protein</fullName>
    </recommendedName>
</protein>
<reference evidence="1 2" key="1">
    <citation type="journal article" date="2014" name="Int. J. Syst. Evol. Microbiol.">
        <title>Complete genome sequence of Corynebacterium casei LMG S-19264T (=DSM 44701T), isolated from a smear-ripened cheese.</title>
        <authorList>
            <consortium name="US DOE Joint Genome Institute (JGI-PGF)"/>
            <person name="Walter F."/>
            <person name="Albersmeier A."/>
            <person name="Kalinowski J."/>
            <person name="Ruckert C."/>
        </authorList>
    </citation>
    <scope>NUCLEOTIDE SEQUENCE [LARGE SCALE GENOMIC DNA]</scope>
    <source>
        <strain evidence="1 2">CGMCC 1.9161</strain>
    </source>
</reference>
<comment type="caution">
    <text evidence="1">The sequence shown here is derived from an EMBL/GenBank/DDBJ whole genome shotgun (WGS) entry which is preliminary data.</text>
</comment>
<dbReference type="Proteomes" id="UP000600449">
    <property type="component" value="Unassembled WGS sequence"/>
</dbReference>
<gene>
    <name evidence="1" type="ORF">GCM10011322_37930</name>
</gene>
<sequence>MSARLGIGEAIKTLAVVGATLLIAACSQTASGGAAFGGGGFSGFQRQLSASYSYAPATAPDGAAAERFELRPGDCRGTSDDCGADRERAEFAETAPYSALDTEYWYRFSVFLPEDFPETTPLDTKLGQFHQRGPGKPAAMFLLDRGRYLLELSNPSARQASPMAPLPPALRRDLISGSQMRGRWTQIVVNARWSLSDEGFVRVFVNGRQAVDLRGRNVDRDAPVYFKYGIYRSFLSRYGGREAPTLVAYYRDVGRARTRDGLAE</sequence>
<evidence type="ECO:0000313" key="2">
    <source>
        <dbReference type="Proteomes" id="UP000600449"/>
    </source>
</evidence>
<dbReference type="InterPro" id="IPR025975">
    <property type="entry name" value="Polysacc_lyase"/>
</dbReference>
<dbReference type="PROSITE" id="PS51257">
    <property type="entry name" value="PROKAR_LIPOPROTEIN"/>
    <property type="match status" value="1"/>
</dbReference>
<evidence type="ECO:0000313" key="1">
    <source>
        <dbReference type="EMBL" id="GGK47260.1"/>
    </source>
</evidence>
<organism evidence="1 2">
    <name type="scientific">Salinarimonas ramus</name>
    <dbReference type="NCBI Taxonomy" id="690164"/>
    <lineage>
        <taxon>Bacteria</taxon>
        <taxon>Pseudomonadati</taxon>
        <taxon>Pseudomonadota</taxon>
        <taxon>Alphaproteobacteria</taxon>
        <taxon>Hyphomicrobiales</taxon>
        <taxon>Salinarimonadaceae</taxon>
        <taxon>Salinarimonas</taxon>
    </lineage>
</organism>
<dbReference type="Gene3D" id="2.60.120.200">
    <property type="match status" value="1"/>
</dbReference>
<dbReference type="RefSeq" id="WP_188914829.1">
    <property type="nucleotide sequence ID" value="NZ_BMMF01000012.1"/>
</dbReference>